<protein>
    <submittedName>
        <fullName evidence="9">Carbohydrate ABC transporter membrane protein 2 (CUT1 family)</fullName>
    </submittedName>
</protein>
<keyword evidence="3" id="KW-1003">Cell membrane</keyword>
<comment type="similarity">
    <text evidence="7">Belongs to the binding-protein-dependent transport system permease family.</text>
</comment>
<organism evidence="9 10">
    <name type="scientific">Muricomes intestini</name>
    <dbReference type="NCBI Taxonomy" id="1796634"/>
    <lineage>
        <taxon>Bacteria</taxon>
        <taxon>Bacillati</taxon>
        <taxon>Bacillota</taxon>
        <taxon>Clostridia</taxon>
        <taxon>Lachnospirales</taxon>
        <taxon>Lachnospiraceae</taxon>
        <taxon>Muricomes</taxon>
    </lineage>
</organism>
<feature type="transmembrane region" description="Helical" evidence="7">
    <location>
        <begin position="109"/>
        <end position="131"/>
    </location>
</feature>
<dbReference type="OrthoDB" id="153186at2"/>
<dbReference type="PROSITE" id="PS50928">
    <property type="entry name" value="ABC_TM1"/>
    <property type="match status" value="1"/>
</dbReference>
<dbReference type="InterPro" id="IPR000515">
    <property type="entry name" value="MetI-like"/>
</dbReference>
<dbReference type="Proteomes" id="UP000295726">
    <property type="component" value="Unassembled WGS sequence"/>
</dbReference>
<reference evidence="9 10" key="1">
    <citation type="submission" date="2019-03" db="EMBL/GenBank/DDBJ databases">
        <title>Genomic Encyclopedia of Type Strains, Phase IV (KMG-IV): sequencing the most valuable type-strain genomes for metagenomic binning, comparative biology and taxonomic classification.</title>
        <authorList>
            <person name="Goeker M."/>
        </authorList>
    </citation>
    <scope>NUCLEOTIDE SEQUENCE [LARGE SCALE GENOMIC DNA]</scope>
    <source>
        <strain evidence="9 10">DSM 29489</strain>
    </source>
</reference>
<name>A0A4R3K3A2_9FIRM</name>
<accession>A0A4R3K3A2</accession>
<evidence type="ECO:0000256" key="5">
    <source>
        <dbReference type="ARBA" id="ARBA00022989"/>
    </source>
</evidence>
<dbReference type="CDD" id="cd06261">
    <property type="entry name" value="TM_PBP2"/>
    <property type="match status" value="1"/>
</dbReference>
<evidence type="ECO:0000313" key="10">
    <source>
        <dbReference type="Proteomes" id="UP000295726"/>
    </source>
</evidence>
<feature type="domain" description="ABC transmembrane type-1" evidence="8">
    <location>
        <begin position="74"/>
        <end position="265"/>
    </location>
</feature>
<dbReference type="GO" id="GO:0055085">
    <property type="term" value="P:transmembrane transport"/>
    <property type="evidence" value="ECO:0007669"/>
    <property type="project" value="InterPro"/>
</dbReference>
<evidence type="ECO:0000256" key="1">
    <source>
        <dbReference type="ARBA" id="ARBA00004651"/>
    </source>
</evidence>
<dbReference type="SUPFAM" id="SSF161098">
    <property type="entry name" value="MetI-like"/>
    <property type="match status" value="1"/>
</dbReference>
<evidence type="ECO:0000256" key="3">
    <source>
        <dbReference type="ARBA" id="ARBA00022475"/>
    </source>
</evidence>
<proteinExistence type="inferred from homology"/>
<sequence>MINKYTKKSFLKEIIIILITIIFASPFYLLIVNSFKTTKEAYANPFGLPKELYWQSFAEVLSGAGVNADFAGALFNSLIITAGSLLMLIAFGSLTAYGLSRHPGKLSSFLYIFFVIGIIIPSQLGLVPMYTALRSVGLVGTRIGMILVYTCKQMPLTVFLYTGFFKSLPRDYEEAAVIDGAGFIKTFTRVVMPQMKTITGTALLLNSLYIWNDTMDQMAFLSGSKIRTLPVEIYSLTTAMTAQWNLVFAAVIVSLLPMVILYIFTQKKMMDSLAGGLKG</sequence>
<dbReference type="EMBL" id="SLZZ01000020">
    <property type="protein sequence ID" value="TCS77117.1"/>
    <property type="molecule type" value="Genomic_DNA"/>
</dbReference>
<evidence type="ECO:0000313" key="9">
    <source>
        <dbReference type="EMBL" id="TCS77117.1"/>
    </source>
</evidence>
<gene>
    <name evidence="9" type="ORF">EDD59_12039</name>
</gene>
<comment type="caution">
    <text evidence="9">The sequence shown here is derived from an EMBL/GenBank/DDBJ whole genome shotgun (WGS) entry which is preliminary data.</text>
</comment>
<evidence type="ECO:0000256" key="2">
    <source>
        <dbReference type="ARBA" id="ARBA00022448"/>
    </source>
</evidence>
<dbReference type="GO" id="GO:0005886">
    <property type="term" value="C:plasma membrane"/>
    <property type="evidence" value="ECO:0007669"/>
    <property type="project" value="UniProtKB-SubCell"/>
</dbReference>
<dbReference type="Pfam" id="PF00528">
    <property type="entry name" value="BPD_transp_1"/>
    <property type="match status" value="1"/>
</dbReference>
<dbReference type="AlphaFoldDB" id="A0A4R3K3A2"/>
<dbReference type="Gene3D" id="1.10.3720.10">
    <property type="entry name" value="MetI-like"/>
    <property type="match status" value="1"/>
</dbReference>
<comment type="subcellular location">
    <subcellularLocation>
        <location evidence="1 7">Cell membrane</location>
        <topology evidence="1 7">Multi-pass membrane protein</topology>
    </subcellularLocation>
</comment>
<feature type="transmembrane region" description="Helical" evidence="7">
    <location>
        <begin position="78"/>
        <end position="97"/>
    </location>
</feature>
<evidence type="ECO:0000259" key="8">
    <source>
        <dbReference type="PROSITE" id="PS50928"/>
    </source>
</evidence>
<keyword evidence="10" id="KW-1185">Reference proteome</keyword>
<keyword evidence="5 7" id="KW-1133">Transmembrane helix</keyword>
<dbReference type="PANTHER" id="PTHR43744">
    <property type="entry name" value="ABC TRANSPORTER PERMEASE PROTEIN MG189-RELATED-RELATED"/>
    <property type="match status" value="1"/>
</dbReference>
<keyword evidence="4 7" id="KW-0812">Transmembrane</keyword>
<dbReference type="InterPro" id="IPR035906">
    <property type="entry name" value="MetI-like_sf"/>
</dbReference>
<feature type="transmembrane region" description="Helical" evidence="7">
    <location>
        <begin position="14"/>
        <end position="32"/>
    </location>
</feature>
<evidence type="ECO:0000256" key="4">
    <source>
        <dbReference type="ARBA" id="ARBA00022692"/>
    </source>
</evidence>
<feature type="transmembrane region" description="Helical" evidence="7">
    <location>
        <begin position="244"/>
        <end position="264"/>
    </location>
</feature>
<evidence type="ECO:0000256" key="6">
    <source>
        <dbReference type="ARBA" id="ARBA00023136"/>
    </source>
</evidence>
<feature type="transmembrane region" description="Helical" evidence="7">
    <location>
        <begin position="143"/>
        <end position="164"/>
    </location>
</feature>
<dbReference type="PANTHER" id="PTHR43744:SF12">
    <property type="entry name" value="ABC TRANSPORTER PERMEASE PROTEIN MG189-RELATED"/>
    <property type="match status" value="1"/>
</dbReference>
<keyword evidence="2 7" id="KW-0813">Transport</keyword>
<keyword evidence="6 7" id="KW-0472">Membrane</keyword>
<dbReference type="RefSeq" id="WP_132382572.1">
    <property type="nucleotide sequence ID" value="NZ_DAIUIE010000044.1"/>
</dbReference>
<evidence type="ECO:0000256" key="7">
    <source>
        <dbReference type="RuleBase" id="RU363032"/>
    </source>
</evidence>